<comment type="caution">
    <text evidence="2">The sequence shown here is derived from an EMBL/GenBank/DDBJ whole genome shotgun (WGS) entry which is preliminary data.</text>
</comment>
<dbReference type="PROSITE" id="PS51257">
    <property type="entry name" value="PROKAR_LIPOPROTEIN"/>
    <property type="match status" value="1"/>
</dbReference>
<evidence type="ECO:0000256" key="1">
    <source>
        <dbReference type="SAM" id="MobiDB-lite"/>
    </source>
</evidence>
<evidence type="ECO:0000313" key="2">
    <source>
        <dbReference type="EMBL" id="HIU55314.1"/>
    </source>
</evidence>
<feature type="region of interest" description="Disordered" evidence="1">
    <location>
        <begin position="371"/>
        <end position="395"/>
    </location>
</feature>
<dbReference type="EMBL" id="DVNA01000133">
    <property type="protein sequence ID" value="HIU55314.1"/>
    <property type="molecule type" value="Genomic_DNA"/>
</dbReference>
<organism evidence="2 3">
    <name type="scientific">Candidatus Gallibacteroides avistercoris</name>
    <dbReference type="NCBI Taxonomy" id="2840833"/>
    <lineage>
        <taxon>Bacteria</taxon>
        <taxon>Pseudomonadati</taxon>
        <taxon>Bacteroidota</taxon>
        <taxon>Bacteroidia</taxon>
        <taxon>Bacteroidales</taxon>
        <taxon>Bacteroidaceae</taxon>
        <taxon>Bacteroidaceae incertae sedis</taxon>
        <taxon>Candidatus Gallibacteroides</taxon>
    </lineage>
</organism>
<reference evidence="2" key="1">
    <citation type="submission" date="2020-10" db="EMBL/GenBank/DDBJ databases">
        <authorList>
            <person name="Gilroy R."/>
        </authorList>
    </citation>
    <scope>NUCLEOTIDE SEQUENCE</scope>
    <source>
        <strain evidence="2">CHK158-818</strain>
    </source>
</reference>
<evidence type="ECO:0008006" key="4">
    <source>
        <dbReference type="Google" id="ProtNLM"/>
    </source>
</evidence>
<sequence length="586" mass="68516">MRTINFVFSFVLITVLSGCSGNIEQDKPYTPLYLYYNQLEIDKNLTSYFPYFVNYPTDWSKMGLKGSPSDVKYFTGIQEFGQEIYFLYQFMNSGKLLFWGMSNEMPSLTAFSYDDHGRLEGIVHNPFLESQTNGNQQFRYRNNRLVSLTNNAVGVAEHSYSYYEDGTLKKIEPIIGDDYLYTQFSEVGIMEFDTLGRLVRTEAPRTNNPMMEDLINPEYDVIDLPSVCTYSYTDNLCTEKLEKIAFFIRGELQDTIICRSRYIYNSYGDIETWEYEGGYYIQGGNNGNPIGQTKFTVHYSYEYDGNDNWTTLRITLPDNLDQYHGMLKFYELQTSHRYISNQRSYSPTPGEKPEVTFRREINYYEKAAEEVSKMDNVEESDEEPEEESLSVQGGTPRFTSVQGYGLYGRVREVTEGGTSKLRFDEYGNLIFRTDEFDNAIEYNFQSPTKYLLATGEGPFHVVCEGNLRKEIDENGIELTIEYEFDNSGRVIRHRYIESKEPVEKRYIYEGDEKFPSEMVCEYSFEDGSSELTSKYVYTDFDQHGNWTERTVNSSWKYIRYNRVDNSENISTRTEPETTETRTIFYF</sequence>
<accession>A0A9D1M7Z2</accession>
<protein>
    <recommendedName>
        <fullName evidence="4">RHS repeat protein</fullName>
    </recommendedName>
</protein>
<evidence type="ECO:0000313" key="3">
    <source>
        <dbReference type="Proteomes" id="UP000824112"/>
    </source>
</evidence>
<dbReference type="Proteomes" id="UP000824112">
    <property type="component" value="Unassembled WGS sequence"/>
</dbReference>
<name>A0A9D1M7Z2_9BACT</name>
<gene>
    <name evidence="2" type="ORF">IAB03_05855</name>
</gene>
<proteinExistence type="predicted"/>
<feature type="compositionally biased region" description="Acidic residues" evidence="1">
    <location>
        <begin position="377"/>
        <end position="388"/>
    </location>
</feature>
<reference evidence="2" key="2">
    <citation type="journal article" date="2021" name="PeerJ">
        <title>Extensive microbial diversity within the chicken gut microbiome revealed by metagenomics and culture.</title>
        <authorList>
            <person name="Gilroy R."/>
            <person name="Ravi A."/>
            <person name="Getino M."/>
            <person name="Pursley I."/>
            <person name="Horton D.L."/>
            <person name="Alikhan N.F."/>
            <person name="Baker D."/>
            <person name="Gharbi K."/>
            <person name="Hall N."/>
            <person name="Watson M."/>
            <person name="Adriaenssens E.M."/>
            <person name="Foster-Nyarko E."/>
            <person name="Jarju S."/>
            <person name="Secka A."/>
            <person name="Antonio M."/>
            <person name="Oren A."/>
            <person name="Chaudhuri R.R."/>
            <person name="La Ragione R."/>
            <person name="Hildebrand F."/>
            <person name="Pallen M.J."/>
        </authorList>
    </citation>
    <scope>NUCLEOTIDE SEQUENCE</scope>
    <source>
        <strain evidence="2">CHK158-818</strain>
    </source>
</reference>
<dbReference type="AlphaFoldDB" id="A0A9D1M7Z2"/>